<dbReference type="PANTHER" id="PTHR23022">
    <property type="entry name" value="TRANSPOSABLE ELEMENT-RELATED"/>
    <property type="match status" value="1"/>
</dbReference>
<evidence type="ECO:0000313" key="4">
    <source>
        <dbReference type="EMBL" id="CAH2243600.1"/>
    </source>
</evidence>
<comment type="caution">
    <text evidence="4">The sequence shown here is derived from an EMBL/GenBank/DDBJ whole genome shotgun (WGS) entry which is preliminary data.</text>
</comment>
<gene>
    <name evidence="4" type="primary">jg5121</name>
    <name evidence="4" type="ORF">PAEG_LOCUS19710</name>
</gene>
<evidence type="ECO:0000256" key="1">
    <source>
        <dbReference type="ARBA" id="ARBA00004123"/>
    </source>
</evidence>
<dbReference type="OrthoDB" id="9996331at2759"/>
<dbReference type="EMBL" id="CAKXAJ010025758">
    <property type="protein sequence ID" value="CAH2243600.1"/>
    <property type="molecule type" value="Genomic_DNA"/>
</dbReference>
<evidence type="ECO:0000259" key="3">
    <source>
        <dbReference type="Pfam" id="PF13358"/>
    </source>
</evidence>
<dbReference type="InterPro" id="IPR047655">
    <property type="entry name" value="Transpos_IS630-like"/>
</dbReference>
<dbReference type="GO" id="GO:0015074">
    <property type="term" value="P:DNA integration"/>
    <property type="evidence" value="ECO:0007669"/>
    <property type="project" value="InterPro"/>
</dbReference>
<dbReference type="AlphaFoldDB" id="A0A8S4S171"/>
<keyword evidence="5" id="KW-1185">Reference proteome</keyword>
<dbReference type="InterPro" id="IPR036397">
    <property type="entry name" value="RNaseH_sf"/>
</dbReference>
<evidence type="ECO:0000313" key="5">
    <source>
        <dbReference type="Proteomes" id="UP000838756"/>
    </source>
</evidence>
<dbReference type="GO" id="GO:0006313">
    <property type="term" value="P:DNA transposition"/>
    <property type="evidence" value="ECO:0007669"/>
    <property type="project" value="InterPro"/>
</dbReference>
<dbReference type="SUPFAM" id="SSF46689">
    <property type="entry name" value="Homeodomain-like"/>
    <property type="match status" value="1"/>
</dbReference>
<reference evidence="4" key="1">
    <citation type="submission" date="2022-03" db="EMBL/GenBank/DDBJ databases">
        <authorList>
            <person name="Lindestad O."/>
        </authorList>
    </citation>
    <scope>NUCLEOTIDE SEQUENCE</scope>
</reference>
<name>A0A8S4S171_9NEOP</name>
<dbReference type="Gene3D" id="1.10.10.10">
    <property type="entry name" value="Winged helix-like DNA-binding domain superfamily/Winged helix DNA-binding domain"/>
    <property type="match status" value="1"/>
</dbReference>
<organism evidence="4 5">
    <name type="scientific">Pararge aegeria aegeria</name>
    <dbReference type="NCBI Taxonomy" id="348720"/>
    <lineage>
        <taxon>Eukaryota</taxon>
        <taxon>Metazoa</taxon>
        <taxon>Ecdysozoa</taxon>
        <taxon>Arthropoda</taxon>
        <taxon>Hexapoda</taxon>
        <taxon>Insecta</taxon>
        <taxon>Pterygota</taxon>
        <taxon>Neoptera</taxon>
        <taxon>Endopterygota</taxon>
        <taxon>Lepidoptera</taxon>
        <taxon>Glossata</taxon>
        <taxon>Ditrysia</taxon>
        <taxon>Papilionoidea</taxon>
        <taxon>Nymphalidae</taxon>
        <taxon>Satyrinae</taxon>
        <taxon>Satyrini</taxon>
        <taxon>Parargina</taxon>
        <taxon>Pararge</taxon>
    </lineage>
</organism>
<dbReference type="InterPro" id="IPR002492">
    <property type="entry name" value="Transposase_Tc1-like"/>
</dbReference>
<comment type="subcellular location">
    <subcellularLocation>
        <location evidence="1">Nucleus</location>
    </subcellularLocation>
</comment>
<dbReference type="PANTHER" id="PTHR23022:SF135">
    <property type="entry name" value="SI:DKEY-77F5.3"/>
    <property type="match status" value="1"/>
</dbReference>
<dbReference type="InterPro" id="IPR038717">
    <property type="entry name" value="Tc1-like_DDE_dom"/>
</dbReference>
<feature type="domain" description="Tc1-like transposase DDE" evidence="3">
    <location>
        <begin position="147"/>
        <end position="281"/>
    </location>
</feature>
<dbReference type="Pfam" id="PF01498">
    <property type="entry name" value="HTH_Tnp_Tc3_2"/>
    <property type="match status" value="1"/>
</dbReference>
<sequence length="332" mass="38618">MPALAPTEIARALEIRRNGQTYRVISRDLHRPVSTIHRSIQRFRETGTYARRAGQGRKRRTSSRHDRFIRLRVHRYPRLTAVQARHELEAVRGVTVSERTVRRRFEEAGLGSFVPAKAPRLEVNHRRNRLTFTQEHLLWNADQWSKVLFSDECRILLNQIDGRQRIYRRKGGRYIQTNFETTVAYGGGGLGARTDLVVIVRGSLTADRYIREVLEENVVPFAPYIGDDFVFMQDNARPHTARVTQAYLNDINITVMEWPARSPDKNPIEHVWDLLKRKIKSRIPAPVNVGELRIAVVEEWLRLSQETIDNIILSMPRRVKTLIQARGGNMRY</sequence>
<dbReference type="InterPro" id="IPR052338">
    <property type="entry name" value="Transposase_5"/>
</dbReference>
<dbReference type="NCBIfam" id="NF033545">
    <property type="entry name" value="transpos_IS630"/>
    <property type="match status" value="1"/>
</dbReference>
<dbReference type="Gene3D" id="3.30.420.10">
    <property type="entry name" value="Ribonuclease H-like superfamily/Ribonuclease H"/>
    <property type="match status" value="1"/>
</dbReference>
<accession>A0A8S4S171</accession>
<dbReference type="Pfam" id="PF13358">
    <property type="entry name" value="DDE_3"/>
    <property type="match status" value="1"/>
</dbReference>
<protein>
    <submittedName>
        <fullName evidence="4">Jg5121 protein</fullName>
    </submittedName>
</protein>
<dbReference type="InterPro" id="IPR009057">
    <property type="entry name" value="Homeodomain-like_sf"/>
</dbReference>
<dbReference type="GO" id="GO:0005634">
    <property type="term" value="C:nucleus"/>
    <property type="evidence" value="ECO:0007669"/>
    <property type="project" value="UniProtKB-SubCell"/>
</dbReference>
<proteinExistence type="predicted"/>
<dbReference type="Proteomes" id="UP000838756">
    <property type="component" value="Unassembled WGS sequence"/>
</dbReference>
<dbReference type="GO" id="GO:0003677">
    <property type="term" value="F:DNA binding"/>
    <property type="evidence" value="ECO:0007669"/>
    <property type="project" value="InterPro"/>
</dbReference>
<evidence type="ECO:0000259" key="2">
    <source>
        <dbReference type="Pfam" id="PF01498"/>
    </source>
</evidence>
<dbReference type="InterPro" id="IPR036388">
    <property type="entry name" value="WH-like_DNA-bd_sf"/>
</dbReference>
<feature type="domain" description="Transposase Tc1-like" evidence="2">
    <location>
        <begin position="66"/>
        <end position="137"/>
    </location>
</feature>